<evidence type="ECO:0000256" key="3">
    <source>
        <dbReference type="ARBA" id="ARBA00022784"/>
    </source>
</evidence>
<evidence type="ECO:0000256" key="5">
    <source>
        <dbReference type="ARBA" id="ARBA00023022"/>
    </source>
</evidence>
<comment type="PTM">
    <text evidence="7">Maturation of lantibiotics involves the enzymatic conversion of Thr, and Ser into dehydrated AA and the formation of thioether bonds with cysteine. This is followed by membrane translocation and cleavage of the modified precursor.</text>
</comment>
<dbReference type="GO" id="GO:0042742">
    <property type="term" value="P:defense response to bacterium"/>
    <property type="evidence" value="ECO:0007669"/>
    <property type="project" value="UniProtKB-UniRule"/>
</dbReference>
<dbReference type="GO" id="GO:0005576">
    <property type="term" value="C:extracellular region"/>
    <property type="evidence" value="ECO:0007669"/>
    <property type="project" value="InterPro"/>
</dbReference>
<dbReference type="InterPro" id="IPR007682">
    <property type="entry name" value="Lantibiotic_typ-A_Lactobact"/>
</dbReference>
<sequence>MEKFEYSNLIQEVSDSELDEILGAGNGVIKTVSHECKMNTWQFLFTCCS</sequence>
<reference evidence="8" key="1">
    <citation type="submission" date="2015-08" db="EMBL/GenBank/DDBJ databases">
        <title>Lacticin LMG produced by Lactococcus lactis subsp. lactis LMG2081.</title>
        <authorList>
            <person name="Mirkovic N."/>
            <person name="Polovic N."/>
            <person name="Jovcic B."/>
            <person name="Diep D.B."/>
            <person name="Kojic M."/>
        </authorList>
    </citation>
    <scope>NUCLEOTIDE SEQUENCE</scope>
    <source>
        <strain evidence="8">LMG2081</strain>
    </source>
</reference>
<dbReference type="GO" id="GO:0005102">
    <property type="term" value="F:signaling receptor binding"/>
    <property type="evidence" value="ECO:0007669"/>
    <property type="project" value="UniProtKB-KW"/>
</dbReference>
<accession>A0A0M7BH60</accession>
<dbReference type="Pfam" id="PF04604">
    <property type="entry name" value="L_biotic_typeA"/>
    <property type="match status" value="1"/>
</dbReference>
<keyword evidence="6 7" id="KW-0078">Bacteriocin</keyword>
<name>A0A0M7BH60_LACLL</name>
<organism evidence="8">
    <name type="scientific">Lactococcus lactis subsp. lactis</name>
    <name type="common">Streptococcus lactis</name>
    <dbReference type="NCBI Taxonomy" id="1360"/>
    <lineage>
        <taxon>Bacteria</taxon>
        <taxon>Bacillati</taxon>
        <taxon>Bacillota</taxon>
        <taxon>Bacilli</taxon>
        <taxon>Lactobacillales</taxon>
        <taxon>Streptococcaceae</taxon>
        <taxon>Lactococcus</taxon>
    </lineage>
</organism>
<dbReference type="EMBL" id="LN879392">
    <property type="protein sequence ID" value="CUH82811.1"/>
    <property type="molecule type" value="Genomic_DNA"/>
</dbReference>
<gene>
    <name evidence="8" type="primary">lmgA</name>
</gene>
<dbReference type="GO" id="GO:0031640">
    <property type="term" value="P:killing of cells of another organism"/>
    <property type="evidence" value="ECO:0007669"/>
    <property type="project" value="UniProtKB-UniRule"/>
</dbReference>
<evidence type="ECO:0000256" key="7">
    <source>
        <dbReference type="RuleBase" id="RU362078"/>
    </source>
</evidence>
<evidence type="ECO:0000313" key="8">
    <source>
        <dbReference type="EMBL" id="CUH82811.1"/>
    </source>
</evidence>
<keyword evidence="2 7" id="KW-0929">Antimicrobial</keyword>
<comment type="similarity">
    <text evidence="1 7">Belongs to the type A lantibiotic family.</text>
</comment>
<keyword evidence="4 7" id="KW-0425">Lantibiotic</keyword>
<evidence type="ECO:0000256" key="6">
    <source>
        <dbReference type="ARBA" id="ARBA00023048"/>
    </source>
</evidence>
<evidence type="ECO:0000256" key="1">
    <source>
        <dbReference type="ARBA" id="ARBA00009379"/>
    </source>
</evidence>
<evidence type="ECO:0000256" key="4">
    <source>
        <dbReference type="ARBA" id="ARBA00022789"/>
    </source>
</evidence>
<protein>
    <recommendedName>
        <fullName evidence="7">Lantibiotic</fullName>
    </recommendedName>
</protein>
<evidence type="ECO:0000256" key="2">
    <source>
        <dbReference type="ARBA" id="ARBA00022529"/>
    </source>
</evidence>
<comment type="function">
    <text evidence="7">Lanthionine-containing peptide antibiotic (lantibiotic) active on Gram-positive bacteria. The bactericidal activity of lantibiotics is based on depolarization of energized bacterial cytoplasmic membranes, initiated by the formation of aqueous transmembrane pores.</text>
</comment>
<dbReference type="NCBIfam" id="NF040664">
    <property type="entry name" value="HEC_x9_TCC_lant"/>
    <property type="match status" value="1"/>
</dbReference>
<keyword evidence="5 7" id="KW-0044">Antibiotic</keyword>
<keyword evidence="3" id="KW-0883">Thioether bond</keyword>
<proteinExistence type="inferred from homology"/>
<dbReference type="AlphaFoldDB" id="A0A0M7BH60"/>